<dbReference type="EMBL" id="OB660773">
    <property type="protein sequence ID" value="CAD7226203.1"/>
    <property type="molecule type" value="Genomic_DNA"/>
</dbReference>
<evidence type="ECO:0000256" key="2">
    <source>
        <dbReference type="ARBA" id="ARBA00022491"/>
    </source>
</evidence>
<evidence type="ECO:0000256" key="11">
    <source>
        <dbReference type="ARBA" id="ARBA00023015"/>
    </source>
</evidence>
<evidence type="ECO:0000256" key="1">
    <source>
        <dbReference type="ARBA" id="ARBA00004123"/>
    </source>
</evidence>
<dbReference type="OrthoDB" id="1903104at2759"/>
<feature type="compositionally biased region" description="Low complexity" evidence="15">
    <location>
        <begin position="10"/>
        <end position="21"/>
    </location>
</feature>
<dbReference type="GO" id="GO:0006334">
    <property type="term" value="P:nucleosome assembly"/>
    <property type="evidence" value="ECO:0007669"/>
    <property type="project" value="InterPro"/>
</dbReference>
<proteinExistence type="predicted"/>
<dbReference type="InterPro" id="IPR019787">
    <property type="entry name" value="Znf_PHD-finger"/>
</dbReference>
<keyword evidence="4" id="KW-0597">Phosphoprotein</keyword>
<feature type="compositionally biased region" description="Basic and acidic residues" evidence="15">
    <location>
        <begin position="541"/>
        <end position="550"/>
    </location>
</feature>
<evidence type="ECO:0000259" key="16">
    <source>
        <dbReference type="PROSITE" id="PS50016"/>
    </source>
</evidence>
<dbReference type="GO" id="GO:0005634">
    <property type="term" value="C:nucleus"/>
    <property type="evidence" value="ECO:0007669"/>
    <property type="project" value="UniProtKB-SubCell"/>
</dbReference>
<feature type="compositionally biased region" description="Polar residues" evidence="15">
    <location>
        <begin position="75"/>
        <end position="86"/>
    </location>
</feature>
<keyword evidence="11" id="KW-0805">Transcription regulation</keyword>
<dbReference type="InterPro" id="IPR048589">
    <property type="entry name" value="SAMD1-like_WH"/>
</dbReference>
<dbReference type="Gene3D" id="3.30.40.10">
    <property type="entry name" value="Zinc/RING finger domain, C3HC4 (zinc finger)"/>
    <property type="match status" value="1"/>
</dbReference>
<dbReference type="GO" id="GO:0008270">
    <property type="term" value="F:zinc ion binding"/>
    <property type="evidence" value="ECO:0007669"/>
    <property type="project" value="UniProtKB-KW"/>
</dbReference>
<dbReference type="GO" id="GO:0000786">
    <property type="term" value="C:nucleosome"/>
    <property type="evidence" value="ECO:0007669"/>
    <property type="project" value="InterPro"/>
</dbReference>
<evidence type="ECO:0000256" key="4">
    <source>
        <dbReference type="ARBA" id="ARBA00022553"/>
    </source>
</evidence>
<keyword evidence="7" id="KW-0863">Zinc-finger</keyword>
<dbReference type="SUPFAM" id="SSF57903">
    <property type="entry name" value="FYVE/PHD zinc finger"/>
    <property type="match status" value="2"/>
</dbReference>
<keyword evidence="8" id="KW-0862">Zinc</keyword>
<name>A0A7R8ZIX0_9CRUS</name>
<evidence type="ECO:0000256" key="13">
    <source>
        <dbReference type="ARBA" id="ARBA00023163"/>
    </source>
</evidence>
<evidence type="ECO:0000256" key="14">
    <source>
        <dbReference type="ARBA" id="ARBA00023242"/>
    </source>
</evidence>
<dbReference type="CDD" id="cd15526">
    <property type="entry name" value="PHD1_MOZ_d4"/>
    <property type="match status" value="1"/>
</dbReference>
<keyword evidence="14" id="KW-0539">Nucleus</keyword>
<dbReference type="InterPro" id="IPR005818">
    <property type="entry name" value="Histone_H1/H5_H15"/>
</dbReference>
<feature type="domain" description="H15" evidence="17">
    <location>
        <begin position="174"/>
        <end position="246"/>
    </location>
</feature>
<dbReference type="InterPro" id="IPR013083">
    <property type="entry name" value="Znf_RING/FYVE/PHD"/>
</dbReference>
<evidence type="ECO:0000256" key="8">
    <source>
        <dbReference type="ARBA" id="ARBA00022833"/>
    </source>
</evidence>
<sequence>MARDSNEPIPTKTPTKKATTASDGCAGSTTSKKKSLTAESPCSGSTSEPVSSEQPQSPPASSKKTTATPTKQKDVTPSSTKKSLQKSVIAEDEWPGIIQGAIRSLKEKKQPATAQLLFMRLRKEYPRLGLKEVRKELDKAVANHLVLKIFKDGNARYVPCDASTRQLKISGTSDLMKVMKVMVKCVKEMASEKGSTIQQIERYIRTSHTMPEDSPQNLTPQLKLAAKRAVARKLLIQKGRTFWAPVTPKKPKASGKSVAPSEESPVEGTTVSEPETPSGSDTTVTLASLPQKRPRPAKRSLVLGSPAKTRKTSAPESEVEGSPAPSTSKGTPGEKTWLKVVKGQLVKEVGVSPTNSSDSPSGSVEKGGKKVKKEKVVKKKETEKKKKAGNTPSSTTTSTPATKKKTSKASSKTPTTTSTTPHQDINSQAMCAECLGTSAKNPRGQYEEVICCEECGGAAHPSCLNLSPQVTARLRTLKWQCEECKTCTSCGDKPEEGTPLSICSACDRGYHNACLNLESAPPKDWTCPLCVIAQTSKRDGTAPALAKEEQQVAEGGDKKKKKKGKGEDTPAGDVLTPISAFMRQVSPFFDGGFACLLA</sequence>
<feature type="compositionally biased region" description="Low complexity" evidence="15">
    <location>
        <begin position="391"/>
        <end position="401"/>
    </location>
</feature>
<dbReference type="PANTHER" id="PTHR45888">
    <property type="entry name" value="HL01030P-RELATED"/>
    <property type="match status" value="1"/>
</dbReference>
<accession>A0A7R8ZIX0</accession>
<feature type="domain" description="SAMD1-like winged helix (WH)" evidence="18">
    <location>
        <begin position="86"/>
        <end position="163"/>
    </location>
</feature>
<dbReference type="InterPro" id="IPR001965">
    <property type="entry name" value="Znf_PHD"/>
</dbReference>
<comment type="subcellular location">
    <subcellularLocation>
        <location evidence="1">Nucleus</location>
    </subcellularLocation>
</comment>
<keyword evidence="13" id="KW-0804">Transcription</keyword>
<feature type="compositionally biased region" description="Low complexity" evidence="15">
    <location>
        <begin position="350"/>
        <end position="364"/>
    </location>
</feature>
<dbReference type="InterPro" id="IPR036388">
    <property type="entry name" value="WH-like_DNA-bd_sf"/>
</dbReference>
<evidence type="ECO:0000259" key="18">
    <source>
        <dbReference type="PROSITE" id="PS52014"/>
    </source>
</evidence>
<dbReference type="AlphaFoldDB" id="A0A7R8ZIX0"/>
<keyword evidence="12" id="KW-0010">Activator</keyword>
<evidence type="ECO:0000256" key="3">
    <source>
        <dbReference type="ARBA" id="ARBA00022499"/>
    </source>
</evidence>
<evidence type="ECO:0000256" key="7">
    <source>
        <dbReference type="ARBA" id="ARBA00022771"/>
    </source>
</evidence>
<dbReference type="InterPro" id="IPR036390">
    <property type="entry name" value="WH_DNA-bd_sf"/>
</dbReference>
<feature type="compositionally biased region" description="Polar residues" evidence="15">
    <location>
        <begin position="267"/>
        <end position="288"/>
    </location>
</feature>
<dbReference type="PROSITE" id="PS50016">
    <property type="entry name" value="ZF_PHD_2"/>
    <property type="match status" value="2"/>
</dbReference>
<dbReference type="Pfam" id="PF00538">
    <property type="entry name" value="Linker_histone"/>
    <property type="match status" value="1"/>
</dbReference>
<feature type="region of interest" description="Disordered" evidence="15">
    <location>
        <begin position="348"/>
        <end position="422"/>
    </location>
</feature>
<feature type="domain" description="PHD-type" evidence="16">
    <location>
        <begin position="428"/>
        <end position="487"/>
    </location>
</feature>
<evidence type="ECO:0000313" key="19">
    <source>
        <dbReference type="EMBL" id="CAD7226203.1"/>
    </source>
</evidence>
<dbReference type="PROSITE" id="PS52014">
    <property type="entry name" value="SAMD1_WH"/>
    <property type="match status" value="1"/>
</dbReference>
<dbReference type="InterPro" id="IPR011011">
    <property type="entry name" value="Znf_FYVE_PHD"/>
</dbReference>
<keyword evidence="10" id="KW-0156">Chromatin regulator</keyword>
<evidence type="ECO:0000256" key="15">
    <source>
        <dbReference type="SAM" id="MobiDB-lite"/>
    </source>
</evidence>
<dbReference type="PROSITE" id="PS51504">
    <property type="entry name" value="H15"/>
    <property type="match status" value="1"/>
</dbReference>
<feature type="domain" description="PHD-type" evidence="16">
    <location>
        <begin position="484"/>
        <end position="533"/>
    </location>
</feature>
<dbReference type="Pfam" id="PF00628">
    <property type="entry name" value="PHD"/>
    <property type="match status" value="2"/>
</dbReference>
<keyword evidence="3" id="KW-1017">Isopeptide bond</keyword>
<keyword evidence="2" id="KW-0678">Repressor</keyword>
<feature type="compositionally biased region" description="Low complexity" evidence="15">
    <location>
        <begin position="408"/>
        <end position="421"/>
    </location>
</feature>
<dbReference type="Gene3D" id="1.10.10.10">
    <property type="entry name" value="Winged helix-like DNA-binding domain superfamily/Winged helix DNA-binding domain"/>
    <property type="match status" value="1"/>
</dbReference>
<feature type="region of interest" description="Disordered" evidence="15">
    <location>
        <begin position="541"/>
        <end position="574"/>
    </location>
</feature>
<keyword evidence="5" id="KW-0479">Metal-binding</keyword>
<gene>
    <name evidence="19" type="ORF">CTOB1V02_LOCUS4127</name>
</gene>
<dbReference type="PANTHER" id="PTHR45888:SF4">
    <property type="entry name" value="PHD FINGER PROTEIN 10"/>
    <property type="match status" value="1"/>
</dbReference>
<evidence type="ECO:0000256" key="10">
    <source>
        <dbReference type="ARBA" id="ARBA00022853"/>
    </source>
</evidence>
<reference evidence="19" key="1">
    <citation type="submission" date="2020-11" db="EMBL/GenBank/DDBJ databases">
        <authorList>
            <person name="Tran Van P."/>
        </authorList>
    </citation>
    <scope>NUCLEOTIDE SEQUENCE</scope>
</reference>
<feature type="compositionally biased region" description="Basic residues" evidence="15">
    <location>
        <begin position="369"/>
        <end position="378"/>
    </location>
</feature>
<organism evidence="19">
    <name type="scientific">Cyprideis torosa</name>
    <dbReference type="NCBI Taxonomy" id="163714"/>
    <lineage>
        <taxon>Eukaryota</taxon>
        <taxon>Metazoa</taxon>
        <taxon>Ecdysozoa</taxon>
        <taxon>Arthropoda</taxon>
        <taxon>Crustacea</taxon>
        <taxon>Oligostraca</taxon>
        <taxon>Ostracoda</taxon>
        <taxon>Podocopa</taxon>
        <taxon>Podocopida</taxon>
        <taxon>Cytherocopina</taxon>
        <taxon>Cytheroidea</taxon>
        <taxon>Cytherideidae</taxon>
        <taxon>Cyprideis</taxon>
    </lineage>
</organism>
<evidence type="ECO:0000256" key="12">
    <source>
        <dbReference type="ARBA" id="ARBA00023159"/>
    </source>
</evidence>
<evidence type="ECO:0000256" key="9">
    <source>
        <dbReference type="ARBA" id="ARBA00022843"/>
    </source>
</evidence>
<keyword evidence="9" id="KW-0832">Ubl conjugation</keyword>
<feature type="compositionally biased region" description="Low complexity" evidence="15">
    <location>
        <begin position="45"/>
        <end position="70"/>
    </location>
</feature>
<evidence type="ECO:0000259" key="17">
    <source>
        <dbReference type="PROSITE" id="PS51504"/>
    </source>
</evidence>
<feature type="region of interest" description="Disordered" evidence="15">
    <location>
        <begin position="245"/>
        <end position="335"/>
    </location>
</feature>
<dbReference type="GO" id="GO:0003677">
    <property type="term" value="F:DNA binding"/>
    <property type="evidence" value="ECO:0007669"/>
    <property type="project" value="InterPro"/>
</dbReference>
<evidence type="ECO:0000256" key="6">
    <source>
        <dbReference type="ARBA" id="ARBA00022737"/>
    </source>
</evidence>
<dbReference type="SUPFAM" id="SSF46785">
    <property type="entry name" value="Winged helix' DNA-binding domain"/>
    <property type="match status" value="1"/>
</dbReference>
<evidence type="ECO:0000256" key="5">
    <source>
        <dbReference type="ARBA" id="ARBA00022723"/>
    </source>
</evidence>
<keyword evidence="6" id="KW-0677">Repeat</keyword>
<protein>
    <submittedName>
        <fullName evidence="19">Uncharacterized protein</fullName>
    </submittedName>
</protein>
<feature type="region of interest" description="Disordered" evidence="15">
    <location>
        <begin position="1"/>
        <end position="87"/>
    </location>
</feature>
<dbReference type="SMART" id="SM00249">
    <property type="entry name" value="PHD"/>
    <property type="match status" value="2"/>
</dbReference>